<dbReference type="EMBL" id="JAZAVJ010000340">
    <property type="protein sequence ID" value="KAK7398405.1"/>
    <property type="molecule type" value="Genomic_DNA"/>
</dbReference>
<keyword evidence="5" id="KW-0418">Kinase</keyword>
<dbReference type="EC" id="2.7.11.1" evidence="1"/>
<comment type="catalytic activity">
    <reaction evidence="7">
        <text>L-threonyl-[protein] + ATP = O-phospho-L-threonyl-[protein] + ADP + H(+)</text>
        <dbReference type="Rhea" id="RHEA:46608"/>
        <dbReference type="Rhea" id="RHEA-COMP:11060"/>
        <dbReference type="Rhea" id="RHEA-COMP:11605"/>
        <dbReference type="ChEBI" id="CHEBI:15378"/>
        <dbReference type="ChEBI" id="CHEBI:30013"/>
        <dbReference type="ChEBI" id="CHEBI:30616"/>
        <dbReference type="ChEBI" id="CHEBI:61977"/>
        <dbReference type="ChEBI" id="CHEBI:456216"/>
        <dbReference type="EC" id="2.7.11.1"/>
    </reaction>
</comment>
<dbReference type="PANTHER" id="PTHR47634:SF9">
    <property type="entry name" value="PROTEIN KINASE DOMAIN-CONTAINING PROTEIN-RELATED"/>
    <property type="match status" value="1"/>
</dbReference>
<gene>
    <name evidence="11" type="ORF">QQX98_012223</name>
</gene>
<evidence type="ECO:0000256" key="9">
    <source>
        <dbReference type="SAM" id="MobiDB-lite"/>
    </source>
</evidence>
<dbReference type="InterPro" id="IPR011009">
    <property type="entry name" value="Kinase-like_dom_sf"/>
</dbReference>
<evidence type="ECO:0000256" key="7">
    <source>
        <dbReference type="ARBA" id="ARBA00047899"/>
    </source>
</evidence>
<dbReference type="Proteomes" id="UP001498476">
    <property type="component" value="Unassembled WGS sequence"/>
</dbReference>
<feature type="compositionally biased region" description="Polar residues" evidence="9">
    <location>
        <begin position="1"/>
        <end position="18"/>
    </location>
</feature>
<evidence type="ECO:0000259" key="10">
    <source>
        <dbReference type="PROSITE" id="PS50011"/>
    </source>
</evidence>
<sequence length="411" mass="46733">MSTNSSYPKTTTAETSRQPPAPDPTEEEELPAYEARDFYPVKLGEVFQDRYQVVAKLGFGTGSTVWLCRELQSENYFTLKVCINRPSSDPSSQADTEAAVSEILSQVNEADHPGKHFLRLIVDDFTVNGPHGPHRCFIYKALGMNMTDFRNKFPEKTINKDVLVKTYHVLLIGLDLLHQAGVVHTGIMVWLYTTDRLANFGPDISPSNILLGIHDDKILSQIEAAERDRSLPHKIRAGRTIYQSQPLPITHGMPVLCDFGQARIGDKHSGDVMPDFYRAPEVILGMEWDSKIDIWSMGVMIWDLFEGGRLFYALKDRVLNDEQHLAEMVSLMGPPPPSFIRRSKECQKYWDGEGHWFASTPIPEQSLGMREVQLEGREQEKLVAFARRVLCWLPEERPTTEELLQDDLFKP</sequence>
<dbReference type="SUPFAM" id="SSF56112">
    <property type="entry name" value="Protein kinase-like (PK-like)"/>
    <property type="match status" value="1"/>
</dbReference>
<evidence type="ECO:0000313" key="12">
    <source>
        <dbReference type="Proteomes" id="UP001498476"/>
    </source>
</evidence>
<keyword evidence="3" id="KW-0808">Transferase</keyword>
<dbReference type="PROSITE" id="PS50011">
    <property type="entry name" value="PROTEIN_KINASE_DOM"/>
    <property type="match status" value="1"/>
</dbReference>
<dbReference type="Gene3D" id="3.30.200.20">
    <property type="entry name" value="Phosphorylase Kinase, domain 1"/>
    <property type="match status" value="1"/>
</dbReference>
<accession>A0ABR1GJW5</accession>
<dbReference type="InterPro" id="IPR000719">
    <property type="entry name" value="Prot_kinase_dom"/>
</dbReference>
<feature type="domain" description="Protein kinase" evidence="10">
    <location>
        <begin position="51"/>
        <end position="409"/>
    </location>
</feature>
<evidence type="ECO:0000256" key="4">
    <source>
        <dbReference type="ARBA" id="ARBA00022741"/>
    </source>
</evidence>
<dbReference type="InterPro" id="IPR051334">
    <property type="entry name" value="SRPK"/>
</dbReference>
<proteinExistence type="predicted"/>
<dbReference type="PANTHER" id="PTHR47634">
    <property type="entry name" value="PROTEIN KINASE DOMAIN-CONTAINING PROTEIN-RELATED"/>
    <property type="match status" value="1"/>
</dbReference>
<evidence type="ECO:0000256" key="1">
    <source>
        <dbReference type="ARBA" id="ARBA00012513"/>
    </source>
</evidence>
<evidence type="ECO:0000256" key="6">
    <source>
        <dbReference type="ARBA" id="ARBA00022840"/>
    </source>
</evidence>
<keyword evidence="12" id="KW-1185">Reference proteome</keyword>
<dbReference type="Gene3D" id="1.10.510.10">
    <property type="entry name" value="Transferase(Phosphotransferase) domain 1"/>
    <property type="match status" value="1"/>
</dbReference>
<dbReference type="Pfam" id="PF00069">
    <property type="entry name" value="Pkinase"/>
    <property type="match status" value="1"/>
</dbReference>
<evidence type="ECO:0000256" key="5">
    <source>
        <dbReference type="ARBA" id="ARBA00022777"/>
    </source>
</evidence>
<comment type="catalytic activity">
    <reaction evidence="8">
        <text>L-seryl-[protein] + ATP = O-phospho-L-seryl-[protein] + ADP + H(+)</text>
        <dbReference type="Rhea" id="RHEA:17989"/>
        <dbReference type="Rhea" id="RHEA-COMP:9863"/>
        <dbReference type="Rhea" id="RHEA-COMP:11604"/>
        <dbReference type="ChEBI" id="CHEBI:15378"/>
        <dbReference type="ChEBI" id="CHEBI:29999"/>
        <dbReference type="ChEBI" id="CHEBI:30616"/>
        <dbReference type="ChEBI" id="CHEBI:83421"/>
        <dbReference type="ChEBI" id="CHEBI:456216"/>
        <dbReference type="EC" id="2.7.11.1"/>
    </reaction>
</comment>
<reference evidence="11 12" key="1">
    <citation type="journal article" date="2025" name="Microbiol. Resour. Announc.">
        <title>Draft genome sequences for Neonectria magnoliae and Neonectria punicea, canker pathogens of Liriodendron tulipifera and Acer saccharum in West Virginia.</title>
        <authorList>
            <person name="Petronek H.M."/>
            <person name="Kasson M.T."/>
            <person name="Metheny A.M."/>
            <person name="Stauder C.M."/>
            <person name="Lovett B."/>
            <person name="Lynch S.C."/>
            <person name="Garnas J.R."/>
            <person name="Kasson L.R."/>
            <person name="Stajich J.E."/>
        </authorList>
    </citation>
    <scope>NUCLEOTIDE SEQUENCE [LARGE SCALE GENOMIC DNA]</scope>
    <source>
        <strain evidence="11 12">NRRL 64653</strain>
    </source>
</reference>
<dbReference type="SMART" id="SM00220">
    <property type="entry name" value="S_TKc"/>
    <property type="match status" value="1"/>
</dbReference>
<evidence type="ECO:0000256" key="8">
    <source>
        <dbReference type="ARBA" id="ARBA00048679"/>
    </source>
</evidence>
<evidence type="ECO:0000256" key="3">
    <source>
        <dbReference type="ARBA" id="ARBA00022679"/>
    </source>
</evidence>
<keyword evidence="6" id="KW-0067">ATP-binding</keyword>
<name>A0ABR1GJW5_9HYPO</name>
<keyword evidence="4" id="KW-0547">Nucleotide-binding</keyword>
<evidence type="ECO:0000256" key="2">
    <source>
        <dbReference type="ARBA" id="ARBA00022527"/>
    </source>
</evidence>
<organism evidence="11 12">
    <name type="scientific">Neonectria punicea</name>
    <dbReference type="NCBI Taxonomy" id="979145"/>
    <lineage>
        <taxon>Eukaryota</taxon>
        <taxon>Fungi</taxon>
        <taxon>Dikarya</taxon>
        <taxon>Ascomycota</taxon>
        <taxon>Pezizomycotina</taxon>
        <taxon>Sordariomycetes</taxon>
        <taxon>Hypocreomycetidae</taxon>
        <taxon>Hypocreales</taxon>
        <taxon>Nectriaceae</taxon>
        <taxon>Neonectria</taxon>
    </lineage>
</organism>
<evidence type="ECO:0000313" key="11">
    <source>
        <dbReference type="EMBL" id="KAK7398405.1"/>
    </source>
</evidence>
<keyword evidence="2" id="KW-0723">Serine/threonine-protein kinase</keyword>
<protein>
    <recommendedName>
        <fullName evidence="1">non-specific serine/threonine protein kinase</fullName>
        <ecNumber evidence="1">2.7.11.1</ecNumber>
    </recommendedName>
</protein>
<feature type="region of interest" description="Disordered" evidence="9">
    <location>
        <begin position="1"/>
        <end position="33"/>
    </location>
</feature>
<comment type="caution">
    <text evidence="11">The sequence shown here is derived from an EMBL/GenBank/DDBJ whole genome shotgun (WGS) entry which is preliminary data.</text>
</comment>